<keyword evidence="2" id="KW-0472">Membrane</keyword>
<organism evidence="3 4">
    <name type="scientific">Elysia marginata</name>
    <dbReference type="NCBI Taxonomy" id="1093978"/>
    <lineage>
        <taxon>Eukaryota</taxon>
        <taxon>Metazoa</taxon>
        <taxon>Spiralia</taxon>
        <taxon>Lophotrochozoa</taxon>
        <taxon>Mollusca</taxon>
        <taxon>Gastropoda</taxon>
        <taxon>Heterobranchia</taxon>
        <taxon>Euthyneura</taxon>
        <taxon>Panpulmonata</taxon>
        <taxon>Sacoglossa</taxon>
        <taxon>Placobranchoidea</taxon>
        <taxon>Plakobranchidae</taxon>
        <taxon>Elysia</taxon>
    </lineage>
</organism>
<dbReference type="AlphaFoldDB" id="A0AAV4GVN3"/>
<keyword evidence="2" id="KW-1133">Transmembrane helix</keyword>
<feature type="transmembrane region" description="Helical" evidence="2">
    <location>
        <begin position="71"/>
        <end position="92"/>
    </location>
</feature>
<sequence>MRGWSSGSHWSPSCVWTPAGTSSKPGARSFTPRSRAALWPSNETLAQRSGGAWFNPRPSQTKDFKIGINRALGYGVATTSARIGGMLAPFLINLKTRLVLTYVTICCLSVLGMIVSFLLPETRLMALEDNIASTPSSSSSGQVTGLDMDDPVIIGYSKHAERKDPDVDRKGDTQIELSDPSLAVPLNGEAHEKKELNV</sequence>
<proteinExistence type="predicted"/>
<evidence type="ECO:0000256" key="1">
    <source>
        <dbReference type="SAM" id="MobiDB-lite"/>
    </source>
</evidence>
<dbReference type="Gene3D" id="1.20.1250.20">
    <property type="entry name" value="MFS general substrate transporter like domains"/>
    <property type="match status" value="1"/>
</dbReference>
<evidence type="ECO:0000313" key="3">
    <source>
        <dbReference type="EMBL" id="GFR88596.1"/>
    </source>
</evidence>
<feature type="compositionally biased region" description="Basic and acidic residues" evidence="1">
    <location>
        <begin position="158"/>
        <end position="173"/>
    </location>
</feature>
<feature type="compositionally biased region" description="Basic and acidic residues" evidence="1">
    <location>
        <begin position="189"/>
        <end position="198"/>
    </location>
</feature>
<reference evidence="3 4" key="1">
    <citation type="journal article" date="2021" name="Elife">
        <title>Chloroplast acquisition without the gene transfer in kleptoplastic sea slugs, Plakobranchus ocellatus.</title>
        <authorList>
            <person name="Maeda T."/>
            <person name="Takahashi S."/>
            <person name="Yoshida T."/>
            <person name="Shimamura S."/>
            <person name="Takaki Y."/>
            <person name="Nagai Y."/>
            <person name="Toyoda A."/>
            <person name="Suzuki Y."/>
            <person name="Arimoto A."/>
            <person name="Ishii H."/>
            <person name="Satoh N."/>
            <person name="Nishiyama T."/>
            <person name="Hasebe M."/>
            <person name="Maruyama T."/>
            <person name="Minagawa J."/>
            <person name="Obokata J."/>
            <person name="Shigenobu S."/>
        </authorList>
    </citation>
    <scope>NUCLEOTIDE SEQUENCE [LARGE SCALE GENOMIC DNA]</scope>
</reference>
<feature type="region of interest" description="Disordered" evidence="1">
    <location>
        <begin position="158"/>
        <end position="198"/>
    </location>
</feature>
<protein>
    <recommendedName>
        <fullName evidence="5">Major facilitator superfamily (MFS) profile domain-containing protein</fullName>
    </recommendedName>
</protein>
<name>A0AAV4GVN3_9GAST</name>
<accession>A0AAV4GVN3</accession>
<evidence type="ECO:0000256" key="2">
    <source>
        <dbReference type="SAM" id="Phobius"/>
    </source>
</evidence>
<keyword evidence="2" id="KW-0812">Transmembrane</keyword>
<evidence type="ECO:0008006" key="5">
    <source>
        <dbReference type="Google" id="ProtNLM"/>
    </source>
</evidence>
<evidence type="ECO:0000313" key="4">
    <source>
        <dbReference type="Proteomes" id="UP000762676"/>
    </source>
</evidence>
<feature type="transmembrane region" description="Helical" evidence="2">
    <location>
        <begin position="98"/>
        <end position="119"/>
    </location>
</feature>
<gene>
    <name evidence="3" type="ORF">ElyMa_000774100</name>
</gene>
<dbReference type="Proteomes" id="UP000762676">
    <property type="component" value="Unassembled WGS sequence"/>
</dbReference>
<comment type="caution">
    <text evidence="3">The sequence shown here is derived from an EMBL/GenBank/DDBJ whole genome shotgun (WGS) entry which is preliminary data.</text>
</comment>
<dbReference type="EMBL" id="BMAT01001578">
    <property type="protein sequence ID" value="GFR88596.1"/>
    <property type="molecule type" value="Genomic_DNA"/>
</dbReference>
<keyword evidence="4" id="KW-1185">Reference proteome</keyword>
<dbReference type="InterPro" id="IPR036259">
    <property type="entry name" value="MFS_trans_sf"/>
</dbReference>